<keyword evidence="2" id="KW-1185">Reference proteome</keyword>
<gene>
    <name evidence="1" type="ORF">LPW39_01600</name>
</gene>
<proteinExistence type="predicted"/>
<sequence length="221" mass="24428">MNAWHNPAAAPALCVATAVMNGEPCLDAASLAALLGCAPHHVQHQLAKRLDFPRPLIDVSCRVRYWRAVDVLRWLYQPGTTRAMGLADLAAPRLDAAGLADLLGCTRQHAADHIATRADFPPPCINVSRRMRFWLYRDVLQWLTQSGSNVRSGAHAAELLSTADVAQLLDCTCEQMGKRLARHARFPAPAVQLSRRLRYWHAADVRAWLQSQQRSQKGGAV</sequence>
<dbReference type="Proteomes" id="UP001199260">
    <property type="component" value="Unassembled WGS sequence"/>
</dbReference>
<dbReference type="RefSeq" id="WP_230770741.1">
    <property type="nucleotide sequence ID" value="NZ_JAJNCT010000003.1"/>
</dbReference>
<dbReference type="AlphaFoldDB" id="A0AAW4XS24"/>
<organism evidence="1 2">
    <name type="scientific">Comamonas koreensis</name>
    <dbReference type="NCBI Taxonomy" id="160825"/>
    <lineage>
        <taxon>Bacteria</taxon>
        <taxon>Pseudomonadati</taxon>
        <taxon>Pseudomonadota</taxon>
        <taxon>Betaproteobacteria</taxon>
        <taxon>Burkholderiales</taxon>
        <taxon>Comamonadaceae</taxon>
        <taxon>Comamonas</taxon>
    </lineage>
</organism>
<accession>A0AAW4XS24</accession>
<dbReference type="EMBL" id="JAJNCT010000003">
    <property type="protein sequence ID" value="MCD2163828.1"/>
    <property type="molecule type" value="Genomic_DNA"/>
</dbReference>
<comment type="caution">
    <text evidence="1">The sequence shown here is derived from an EMBL/GenBank/DDBJ whole genome shotgun (WGS) entry which is preliminary data.</text>
</comment>
<reference evidence="1 2" key="1">
    <citation type="submission" date="2021-11" db="EMBL/GenBank/DDBJ databases">
        <title>Genome sequence.</title>
        <authorList>
            <person name="Sun Q."/>
        </authorList>
    </citation>
    <scope>NUCLEOTIDE SEQUENCE [LARGE SCALE GENOMIC DNA]</scope>
    <source>
        <strain evidence="1 2">KCTC 12005</strain>
    </source>
</reference>
<name>A0AAW4XS24_9BURK</name>
<protein>
    <submittedName>
        <fullName evidence="1">Helix-turn-helix domain-containing protein</fullName>
    </submittedName>
</protein>
<evidence type="ECO:0000313" key="1">
    <source>
        <dbReference type="EMBL" id="MCD2163828.1"/>
    </source>
</evidence>
<evidence type="ECO:0000313" key="2">
    <source>
        <dbReference type="Proteomes" id="UP001199260"/>
    </source>
</evidence>